<proteinExistence type="inferred from homology"/>
<evidence type="ECO:0000256" key="2">
    <source>
        <dbReference type="ARBA" id="ARBA00022741"/>
    </source>
</evidence>
<sequence>MPLNIHRTRIVILGDSTVGKTALTQMFISDGANFPKNYNLTISVNVHQKQMIIPSTDNAVEFLIFDSSGSDYFREALPKCWTDSSLLAVVYDVTQQESFESVPDWLDTALSCKWLGGSSHRPYAQALIANKIDLTARRFVTEEIGRKMADKYDFQYFETSAKENQGIEDVFIWFAKECLANSNVGSPKRISIF</sequence>
<dbReference type="InterPro" id="IPR027417">
    <property type="entry name" value="P-loop_NTPase"/>
</dbReference>
<dbReference type="Proteomes" id="UP000291343">
    <property type="component" value="Unassembled WGS sequence"/>
</dbReference>
<dbReference type="PROSITE" id="PS51419">
    <property type="entry name" value="RAB"/>
    <property type="match status" value="1"/>
</dbReference>
<gene>
    <name evidence="3" type="ORF">LSTR_LSTR008720</name>
</gene>
<dbReference type="PROSITE" id="PS51421">
    <property type="entry name" value="RAS"/>
    <property type="match status" value="1"/>
</dbReference>
<reference evidence="3 4" key="1">
    <citation type="journal article" date="2017" name="Gigascience">
        <title>Genome sequence of the small brown planthopper, Laodelphax striatellus.</title>
        <authorList>
            <person name="Zhu J."/>
            <person name="Jiang F."/>
            <person name="Wang X."/>
            <person name="Yang P."/>
            <person name="Bao Y."/>
            <person name="Zhao W."/>
            <person name="Wang W."/>
            <person name="Lu H."/>
            <person name="Wang Q."/>
            <person name="Cui N."/>
            <person name="Li J."/>
            <person name="Chen X."/>
            <person name="Luo L."/>
            <person name="Yu J."/>
            <person name="Kang L."/>
            <person name="Cui F."/>
        </authorList>
    </citation>
    <scope>NUCLEOTIDE SEQUENCE [LARGE SCALE GENOMIC DNA]</scope>
    <source>
        <strain evidence="3">Lst14</strain>
    </source>
</reference>
<dbReference type="SMR" id="A0A482XQ55"/>
<dbReference type="OrthoDB" id="265044at2759"/>
<dbReference type="SMART" id="SM00175">
    <property type="entry name" value="RAB"/>
    <property type="match status" value="1"/>
</dbReference>
<dbReference type="InterPro" id="IPR001806">
    <property type="entry name" value="Small_GTPase"/>
</dbReference>
<evidence type="ECO:0000313" key="3">
    <source>
        <dbReference type="EMBL" id="RZF47916.1"/>
    </source>
</evidence>
<name>A0A482XQ55_LAOST</name>
<dbReference type="Pfam" id="PF00071">
    <property type="entry name" value="Ras"/>
    <property type="match status" value="1"/>
</dbReference>
<comment type="similarity">
    <text evidence="1">Belongs to the small GTPase superfamily. Rab family.</text>
</comment>
<accession>A0A482XQ55</accession>
<dbReference type="AlphaFoldDB" id="A0A482XQ55"/>
<dbReference type="EMBL" id="QKKF02002906">
    <property type="protein sequence ID" value="RZF47916.1"/>
    <property type="molecule type" value="Genomic_DNA"/>
</dbReference>
<dbReference type="FunFam" id="3.40.50.300:FF:001447">
    <property type="entry name" value="Ras-related protein Rab-1B"/>
    <property type="match status" value="1"/>
</dbReference>
<organism evidence="3 4">
    <name type="scientific">Laodelphax striatellus</name>
    <name type="common">Small brown planthopper</name>
    <name type="synonym">Delphax striatella</name>
    <dbReference type="NCBI Taxonomy" id="195883"/>
    <lineage>
        <taxon>Eukaryota</taxon>
        <taxon>Metazoa</taxon>
        <taxon>Ecdysozoa</taxon>
        <taxon>Arthropoda</taxon>
        <taxon>Hexapoda</taxon>
        <taxon>Insecta</taxon>
        <taxon>Pterygota</taxon>
        <taxon>Neoptera</taxon>
        <taxon>Paraneoptera</taxon>
        <taxon>Hemiptera</taxon>
        <taxon>Auchenorrhyncha</taxon>
        <taxon>Fulgoroidea</taxon>
        <taxon>Delphacidae</taxon>
        <taxon>Criomorphinae</taxon>
        <taxon>Laodelphax</taxon>
    </lineage>
</organism>
<protein>
    <submittedName>
        <fullName evidence="3">Uncharacterized protein</fullName>
    </submittedName>
</protein>
<dbReference type="STRING" id="195883.A0A482XQ55"/>
<dbReference type="SMART" id="SM00173">
    <property type="entry name" value="RAS"/>
    <property type="match status" value="1"/>
</dbReference>
<comment type="caution">
    <text evidence="3">The sequence shown here is derived from an EMBL/GenBank/DDBJ whole genome shotgun (WGS) entry which is preliminary data.</text>
</comment>
<evidence type="ECO:0000313" key="4">
    <source>
        <dbReference type="Proteomes" id="UP000291343"/>
    </source>
</evidence>
<dbReference type="PANTHER" id="PTHR47978">
    <property type="match status" value="1"/>
</dbReference>
<evidence type="ECO:0000256" key="1">
    <source>
        <dbReference type="ARBA" id="ARBA00006270"/>
    </source>
</evidence>
<dbReference type="PRINTS" id="PR00449">
    <property type="entry name" value="RASTRNSFRMNG"/>
</dbReference>
<keyword evidence="2" id="KW-0547">Nucleotide-binding</keyword>
<keyword evidence="4" id="KW-1185">Reference proteome</keyword>
<dbReference type="GO" id="GO:0005525">
    <property type="term" value="F:GTP binding"/>
    <property type="evidence" value="ECO:0007669"/>
    <property type="project" value="InterPro"/>
</dbReference>
<dbReference type="GO" id="GO:0003924">
    <property type="term" value="F:GTPase activity"/>
    <property type="evidence" value="ECO:0007669"/>
    <property type="project" value="InterPro"/>
</dbReference>
<dbReference type="SUPFAM" id="SSF52540">
    <property type="entry name" value="P-loop containing nucleoside triphosphate hydrolases"/>
    <property type="match status" value="1"/>
</dbReference>
<dbReference type="Gene3D" id="3.40.50.300">
    <property type="entry name" value="P-loop containing nucleotide triphosphate hydrolases"/>
    <property type="match status" value="1"/>
</dbReference>
<dbReference type="SMART" id="SM00174">
    <property type="entry name" value="RHO"/>
    <property type="match status" value="1"/>
</dbReference>
<dbReference type="InParanoid" id="A0A482XQ55"/>